<name>A0A0E9V773_ANGAN</name>
<sequence length="34" mass="3853">MVEKIDEVKALILCTVKWKTLEGAHLGHYGGWEP</sequence>
<reference evidence="1" key="2">
    <citation type="journal article" date="2015" name="Fish Shellfish Immunol.">
        <title>Early steps in the European eel (Anguilla anguilla)-Vibrio vulnificus interaction in the gills: Role of the RtxA13 toxin.</title>
        <authorList>
            <person name="Callol A."/>
            <person name="Pajuelo D."/>
            <person name="Ebbesson L."/>
            <person name="Teles M."/>
            <person name="MacKenzie S."/>
            <person name="Amaro C."/>
        </authorList>
    </citation>
    <scope>NUCLEOTIDE SEQUENCE</scope>
</reference>
<dbReference type="EMBL" id="GBXM01035479">
    <property type="protein sequence ID" value="JAH73098.1"/>
    <property type="molecule type" value="Transcribed_RNA"/>
</dbReference>
<organism evidence="1">
    <name type="scientific">Anguilla anguilla</name>
    <name type="common">European freshwater eel</name>
    <name type="synonym">Muraena anguilla</name>
    <dbReference type="NCBI Taxonomy" id="7936"/>
    <lineage>
        <taxon>Eukaryota</taxon>
        <taxon>Metazoa</taxon>
        <taxon>Chordata</taxon>
        <taxon>Craniata</taxon>
        <taxon>Vertebrata</taxon>
        <taxon>Euteleostomi</taxon>
        <taxon>Actinopterygii</taxon>
        <taxon>Neopterygii</taxon>
        <taxon>Teleostei</taxon>
        <taxon>Anguilliformes</taxon>
        <taxon>Anguillidae</taxon>
        <taxon>Anguilla</taxon>
    </lineage>
</organism>
<proteinExistence type="predicted"/>
<reference evidence="1" key="1">
    <citation type="submission" date="2014-11" db="EMBL/GenBank/DDBJ databases">
        <authorList>
            <person name="Amaro Gonzalez C."/>
        </authorList>
    </citation>
    <scope>NUCLEOTIDE SEQUENCE</scope>
</reference>
<evidence type="ECO:0000313" key="1">
    <source>
        <dbReference type="EMBL" id="JAH73098.1"/>
    </source>
</evidence>
<protein>
    <submittedName>
        <fullName evidence="1">Uncharacterized protein</fullName>
    </submittedName>
</protein>
<dbReference type="AlphaFoldDB" id="A0A0E9V773"/>
<accession>A0A0E9V773</accession>